<dbReference type="Proteomes" id="UP000282192">
    <property type="component" value="Segment"/>
</dbReference>
<evidence type="ECO:0000313" key="1">
    <source>
        <dbReference type="EMBL" id="AYD82156.1"/>
    </source>
</evidence>
<gene>
    <name evidence="1" type="primary">70</name>
    <name evidence="1" type="ORF">SEA_TURUNCU_70</name>
</gene>
<sequence length="148" mass="16450">MLGEDGHHNWTGSRASYSARHQRLRAARGSASQFPCVDCGGPAVDWSQVSGSTGLDVYEDYSPRCRSCHMRYDNQGDRLRSYRHLGSSHGLAKLTEQDIPVIRRRLKNGEAQRVIALDYGVHQVTISRIKTGKDWSHVTDGGDLNGIV</sequence>
<keyword evidence="2" id="KW-1185">Reference proteome</keyword>
<evidence type="ECO:0008006" key="3">
    <source>
        <dbReference type="Google" id="ProtNLM"/>
    </source>
</evidence>
<dbReference type="GeneID" id="65116443"/>
<evidence type="ECO:0000313" key="2">
    <source>
        <dbReference type="Proteomes" id="UP000282192"/>
    </source>
</evidence>
<organism evidence="1 2">
    <name type="scientific">Gordonia phage Turuncu</name>
    <dbReference type="NCBI Taxonomy" id="2315610"/>
    <lineage>
        <taxon>Viruses</taxon>
        <taxon>Duplodnaviria</taxon>
        <taxon>Heunggongvirae</taxon>
        <taxon>Uroviricota</taxon>
        <taxon>Caudoviricetes</taxon>
        <taxon>Zierdtviridae</taxon>
        <taxon>Emilbogenvirinae</taxon>
        <taxon>Gruunavirus</taxon>
        <taxon>Gruunavirus turuncu</taxon>
    </lineage>
</organism>
<dbReference type="KEGG" id="vg:65116443"/>
<accession>A0A386KD14</accession>
<dbReference type="RefSeq" id="YP_010098770.1">
    <property type="nucleotide sequence ID" value="NC_055769.1"/>
</dbReference>
<name>A0A386KD14_9CAUD</name>
<protein>
    <recommendedName>
        <fullName evidence="3">Helix-turn-helix DNA binding domain protein</fullName>
    </recommendedName>
</protein>
<dbReference type="EMBL" id="MH744424">
    <property type="protein sequence ID" value="AYD82156.1"/>
    <property type="molecule type" value="Genomic_DNA"/>
</dbReference>
<proteinExistence type="predicted"/>
<reference evidence="1 2" key="1">
    <citation type="submission" date="2018-08" db="EMBL/GenBank/DDBJ databases">
        <authorList>
            <person name="Deleon-Fernandez R.L."/>
            <person name="Jaramillo-Canas A.J."/>
            <person name="Reyes-Pena L.A."/>
            <person name="Colon-Santos M."/>
            <person name="Contreras-Santini J."/>
            <person name="Cruz-Pauneto O.A."/>
            <person name="Deanca-Maldonado G."/>
            <person name="Fernandez-Martinez M."/>
            <person name="Vazquez E."/>
            <person name="Rubin M.R."/>
            <person name="Garlena R.A."/>
            <person name="Russell D.A."/>
            <person name="Pope W.H."/>
            <person name="Jacobs-Sera D."/>
            <person name="Hatfull G.F."/>
        </authorList>
    </citation>
    <scope>NUCLEOTIDE SEQUENCE [LARGE SCALE GENOMIC DNA]</scope>
</reference>